<organism evidence="3 4">
    <name type="scientific">Roridomyces roridus</name>
    <dbReference type="NCBI Taxonomy" id="1738132"/>
    <lineage>
        <taxon>Eukaryota</taxon>
        <taxon>Fungi</taxon>
        <taxon>Dikarya</taxon>
        <taxon>Basidiomycota</taxon>
        <taxon>Agaricomycotina</taxon>
        <taxon>Agaricomycetes</taxon>
        <taxon>Agaricomycetidae</taxon>
        <taxon>Agaricales</taxon>
        <taxon>Marasmiineae</taxon>
        <taxon>Mycenaceae</taxon>
        <taxon>Roridomyces</taxon>
    </lineage>
</organism>
<reference evidence="3" key="1">
    <citation type="submission" date="2023-03" db="EMBL/GenBank/DDBJ databases">
        <title>Massive genome expansion in bonnet fungi (Mycena s.s.) driven by repeated elements and novel gene families across ecological guilds.</title>
        <authorList>
            <consortium name="Lawrence Berkeley National Laboratory"/>
            <person name="Harder C.B."/>
            <person name="Miyauchi S."/>
            <person name="Viragh M."/>
            <person name="Kuo A."/>
            <person name="Thoen E."/>
            <person name="Andreopoulos B."/>
            <person name="Lu D."/>
            <person name="Skrede I."/>
            <person name="Drula E."/>
            <person name="Henrissat B."/>
            <person name="Morin E."/>
            <person name="Kohler A."/>
            <person name="Barry K."/>
            <person name="LaButti K."/>
            <person name="Morin E."/>
            <person name="Salamov A."/>
            <person name="Lipzen A."/>
            <person name="Mereny Z."/>
            <person name="Hegedus B."/>
            <person name="Baldrian P."/>
            <person name="Stursova M."/>
            <person name="Weitz H."/>
            <person name="Taylor A."/>
            <person name="Grigoriev I.V."/>
            <person name="Nagy L.G."/>
            <person name="Martin F."/>
            <person name="Kauserud H."/>
        </authorList>
    </citation>
    <scope>NUCLEOTIDE SEQUENCE</scope>
    <source>
        <strain evidence="3">9284</strain>
    </source>
</reference>
<comment type="caution">
    <text evidence="3">The sequence shown here is derived from an EMBL/GenBank/DDBJ whole genome shotgun (WGS) entry which is preliminary data.</text>
</comment>
<feature type="compositionally biased region" description="Acidic residues" evidence="1">
    <location>
        <begin position="447"/>
        <end position="472"/>
    </location>
</feature>
<evidence type="ECO:0000313" key="3">
    <source>
        <dbReference type="EMBL" id="KAJ7643854.1"/>
    </source>
</evidence>
<feature type="domain" description="DUF6589" evidence="2">
    <location>
        <begin position="4"/>
        <end position="348"/>
    </location>
</feature>
<evidence type="ECO:0000256" key="1">
    <source>
        <dbReference type="SAM" id="MobiDB-lite"/>
    </source>
</evidence>
<proteinExistence type="predicted"/>
<feature type="region of interest" description="Disordered" evidence="1">
    <location>
        <begin position="436"/>
        <end position="472"/>
    </location>
</feature>
<sequence>MRVLGFKTDDPEYAKYILLIAGDQLTVARQRSILNVCLGHESAPHSWRHIVLIPGLFHAKIADCHGVLETHFGKPTVRSPGSLGFHNTVLDRLPITLTSLPPFRTCRDLIMVSLYSRVLHCLLLVSGKDSLDECARSIKSYDTLVDYAKKIYSTYADVDRVQELREKRIPEERQRDAAAKAAKKGGESAGKEPLPHVRKGDMVFENGVLFLRDALITREFSDAVKAGDSGRIVMVLRMWACSYRGNGRTKYAHEMLHLLHNLINVWTEELRSIVLQNWLANPQGKRNAFVEIDLVQEHLNFWIKRIYKADGAGHSWDWLSLVSPCIDVFRKLATKINVDLGARQGSKHATPDLARDIDALMSSLAEHEVDVVKEGRVLDDDEKPVPDVISVGAAALTQGTSTTPLADFNEQFDLMRTRRGLTAVSDLLTTSSITSADTSRTPVAGDAESEVEGLPDLLEADDSDDESDAGELMDDVEDDLFAESPTLPRLDEGDVELDMDAVPVWSLEDGYSGSEGEEGDD</sequence>
<keyword evidence="4" id="KW-1185">Reference proteome</keyword>
<feature type="region of interest" description="Disordered" evidence="1">
    <location>
        <begin position="168"/>
        <end position="193"/>
    </location>
</feature>
<dbReference type="Pfam" id="PF20231">
    <property type="entry name" value="DUF6589"/>
    <property type="match status" value="1"/>
</dbReference>
<name>A0AAD7CAD9_9AGAR</name>
<evidence type="ECO:0000259" key="2">
    <source>
        <dbReference type="Pfam" id="PF20231"/>
    </source>
</evidence>
<evidence type="ECO:0000313" key="4">
    <source>
        <dbReference type="Proteomes" id="UP001221142"/>
    </source>
</evidence>
<protein>
    <recommendedName>
        <fullName evidence="2">DUF6589 domain-containing protein</fullName>
    </recommendedName>
</protein>
<dbReference type="EMBL" id="JARKIF010000003">
    <property type="protein sequence ID" value="KAJ7643854.1"/>
    <property type="molecule type" value="Genomic_DNA"/>
</dbReference>
<dbReference type="InterPro" id="IPR046496">
    <property type="entry name" value="DUF6589"/>
</dbReference>
<gene>
    <name evidence="3" type="ORF">FB45DRAFT_975558</name>
</gene>
<accession>A0AAD7CAD9</accession>
<dbReference type="AlphaFoldDB" id="A0AAD7CAD9"/>
<dbReference type="Proteomes" id="UP001221142">
    <property type="component" value="Unassembled WGS sequence"/>
</dbReference>
<feature type="region of interest" description="Disordered" evidence="1">
    <location>
        <begin position="486"/>
        <end position="521"/>
    </location>
</feature>